<protein>
    <submittedName>
        <fullName evidence="1">Uncharacterized protein</fullName>
    </submittedName>
</protein>
<gene>
    <name evidence="1" type="ORF">H105_02434</name>
</gene>
<name>A0A022XZU5_TRISD</name>
<sequence length="102" mass="11673">MHIWYWEELKIRKNVPGDISVLPIDKRFSGPNVFDKVLYRGGLVARASTRIGVGVVMEGEEIRLSMRARGMELWATNHYGLMTDLEVIEVVEVKRIEEGLNS</sequence>
<accession>A0A022XZU5</accession>
<dbReference type="AlphaFoldDB" id="A0A022XZU5"/>
<dbReference type="HOGENOM" id="CLU_2279458_0_0_1"/>
<organism evidence="1 2">
    <name type="scientific">Trichophyton soudanense CBS 452.61</name>
    <dbReference type="NCBI Taxonomy" id="1215331"/>
    <lineage>
        <taxon>Eukaryota</taxon>
        <taxon>Fungi</taxon>
        <taxon>Dikarya</taxon>
        <taxon>Ascomycota</taxon>
        <taxon>Pezizomycotina</taxon>
        <taxon>Eurotiomycetes</taxon>
        <taxon>Eurotiomycetidae</taxon>
        <taxon>Onygenales</taxon>
        <taxon>Arthrodermataceae</taxon>
        <taxon>Trichophyton</taxon>
    </lineage>
</organism>
<proteinExistence type="predicted"/>
<dbReference type="Proteomes" id="UP000023623">
    <property type="component" value="Unassembled WGS sequence"/>
</dbReference>
<dbReference type="EMBL" id="KK208786">
    <property type="protein sequence ID" value="EZF76185.1"/>
    <property type="molecule type" value="Genomic_DNA"/>
</dbReference>
<evidence type="ECO:0000313" key="2">
    <source>
        <dbReference type="Proteomes" id="UP000023623"/>
    </source>
</evidence>
<keyword evidence="2" id="KW-1185">Reference proteome</keyword>
<dbReference type="OrthoDB" id="9975959at2759"/>
<dbReference type="EMBL" id="KK208786">
    <property type="protein sequence ID" value="EZF76184.1"/>
    <property type="molecule type" value="Genomic_DNA"/>
</dbReference>
<reference evidence="1 2" key="1">
    <citation type="submission" date="2014-02" db="EMBL/GenBank/DDBJ databases">
        <title>The Genome Sequence of Trichophyton rubrum (morphotype soudanense) CBS 452.61.</title>
        <authorList>
            <consortium name="The Broad Institute Genomics Platform"/>
            <person name="Cuomo C.A."/>
            <person name="White T.C."/>
            <person name="Graser Y."/>
            <person name="Martinez-Rossi N."/>
            <person name="Heitman J."/>
            <person name="Young S.K."/>
            <person name="Zeng Q."/>
            <person name="Gargeya S."/>
            <person name="Abouelleil A."/>
            <person name="Alvarado L."/>
            <person name="Chapman S.B."/>
            <person name="Gainer-Dewar J."/>
            <person name="Goldberg J."/>
            <person name="Griggs A."/>
            <person name="Gujja S."/>
            <person name="Hansen M."/>
            <person name="Howarth C."/>
            <person name="Imamovic A."/>
            <person name="Larimer J."/>
            <person name="Martinez D."/>
            <person name="Murphy C."/>
            <person name="Pearson M.D."/>
            <person name="Persinoti G."/>
            <person name="Poon T."/>
            <person name="Priest M."/>
            <person name="Roberts A.D."/>
            <person name="Saif S."/>
            <person name="Shea T.D."/>
            <person name="Sykes S.N."/>
            <person name="Wortman J."/>
            <person name="Nusbaum C."/>
            <person name="Birren B."/>
        </authorList>
    </citation>
    <scope>NUCLEOTIDE SEQUENCE [LARGE SCALE GENOMIC DNA]</scope>
    <source>
        <strain evidence="1 2">CBS 452.61</strain>
    </source>
</reference>
<evidence type="ECO:0000313" key="1">
    <source>
        <dbReference type="EMBL" id="EZF76185.1"/>
    </source>
</evidence>